<comment type="similarity">
    <text evidence="2">Belongs to the ZIP transporter (TC 2.A.5) family.</text>
</comment>
<dbReference type="GeneTree" id="ENSGT00940000158926"/>
<feature type="transmembrane region" description="Helical" evidence="6">
    <location>
        <begin position="311"/>
        <end position="335"/>
    </location>
</feature>
<organism evidence="7 8">
    <name type="scientific">Scleropages formosus</name>
    <name type="common">Asian bonytongue</name>
    <name type="synonym">Osteoglossum formosum</name>
    <dbReference type="NCBI Taxonomy" id="113540"/>
    <lineage>
        <taxon>Eukaryota</taxon>
        <taxon>Metazoa</taxon>
        <taxon>Chordata</taxon>
        <taxon>Craniata</taxon>
        <taxon>Vertebrata</taxon>
        <taxon>Euteleostomi</taxon>
        <taxon>Actinopterygii</taxon>
        <taxon>Neopterygii</taxon>
        <taxon>Teleostei</taxon>
        <taxon>Osteoglossocephala</taxon>
        <taxon>Osteoglossomorpha</taxon>
        <taxon>Osteoglossiformes</taxon>
        <taxon>Osteoglossidae</taxon>
        <taxon>Scleropages</taxon>
    </lineage>
</organism>
<dbReference type="GO" id="GO:0140410">
    <property type="term" value="F:monoatomic cation:bicarbonate symporter activity"/>
    <property type="evidence" value="ECO:0007669"/>
    <property type="project" value="TreeGrafter"/>
</dbReference>
<dbReference type="InterPro" id="IPR050799">
    <property type="entry name" value="ZIP_Transporter"/>
</dbReference>
<feature type="transmembrane region" description="Helical" evidence="6">
    <location>
        <begin position="42"/>
        <end position="67"/>
    </location>
</feature>
<evidence type="ECO:0000256" key="3">
    <source>
        <dbReference type="ARBA" id="ARBA00022692"/>
    </source>
</evidence>
<evidence type="ECO:0000256" key="5">
    <source>
        <dbReference type="ARBA" id="ARBA00023136"/>
    </source>
</evidence>
<evidence type="ECO:0000256" key="4">
    <source>
        <dbReference type="ARBA" id="ARBA00022989"/>
    </source>
</evidence>
<feature type="transmembrane region" description="Helical" evidence="6">
    <location>
        <begin position="74"/>
        <end position="95"/>
    </location>
</feature>
<protein>
    <submittedName>
        <fullName evidence="7">Solute carrier family 39 member 8</fullName>
    </submittedName>
</protein>
<feature type="transmembrane region" description="Helical" evidence="6">
    <location>
        <begin position="203"/>
        <end position="223"/>
    </location>
</feature>
<gene>
    <name evidence="7" type="primary">SLC39A8</name>
</gene>
<sequence>VFTNQMSKIGQSSILLDATSTKCCGFASSPAPLNSALRPSAWGYGFLAVSIINLSSLMGLALVPFAAKPCFPKVLSYFTALGIGTLFSNAVLQLIPEVLGFDPGADNYNLSVTGIFGGFYVLFFTEGILKMVLKTEHEVRHHPVNRLSHTGSRGTGAYPATQGEGRTRTVCCGWLRSRPLGSVRTVAWMVTLSDALHNFADGLVIGASFVASVLAGFSTSIAVMCEELPHELGDFVILLNAGLSIPQAVFFNILSSLSCYLGLALGILVGGAFAPNAIFGIAGGMFLYVSAVDMMRRTYLRSAERTPRSSVLFFLIQNAGLLSGFAVILLITLFAGDISLE</sequence>
<proteinExistence type="inferred from homology"/>
<dbReference type="PANTHER" id="PTHR12191">
    <property type="entry name" value="SOLUTE CARRIER FAMILY 39"/>
    <property type="match status" value="1"/>
</dbReference>
<evidence type="ECO:0000256" key="6">
    <source>
        <dbReference type="SAM" id="Phobius"/>
    </source>
</evidence>
<name>A0A8C9R1E4_SCLFO</name>
<keyword evidence="3 6" id="KW-0812">Transmembrane</keyword>
<reference evidence="7" key="2">
    <citation type="submission" date="2025-08" db="UniProtKB">
        <authorList>
            <consortium name="Ensembl"/>
        </authorList>
    </citation>
    <scope>IDENTIFICATION</scope>
</reference>
<dbReference type="GO" id="GO:0005886">
    <property type="term" value="C:plasma membrane"/>
    <property type="evidence" value="ECO:0007669"/>
    <property type="project" value="TreeGrafter"/>
</dbReference>
<dbReference type="InterPro" id="IPR003689">
    <property type="entry name" value="ZIP"/>
</dbReference>
<keyword evidence="8" id="KW-1185">Reference proteome</keyword>
<evidence type="ECO:0000256" key="1">
    <source>
        <dbReference type="ARBA" id="ARBA00004141"/>
    </source>
</evidence>
<comment type="subcellular location">
    <subcellularLocation>
        <location evidence="1">Membrane</location>
        <topology evidence="1">Multi-pass membrane protein</topology>
    </subcellularLocation>
</comment>
<accession>A0A8C9R1E4</accession>
<keyword evidence="4 6" id="KW-1133">Transmembrane helix</keyword>
<dbReference type="PANTHER" id="PTHR12191:SF2">
    <property type="entry name" value="METAL CATION SYMPORTER ZIP8"/>
    <property type="match status" value="1"/>
</dbReference>
<evidence type="ECO:0000313" key="8">
    <source>
        <dbReference type="Proteomes" id="UP000694397"/>
    </source>
</evidence>
<feature type="transmembrane region" description="Helical" evidence="6">
    <location>
        <begin position="115"/>
        <end position="133"/>
    </location>
</feature>
<dbReference type="GO" id="GO:0005385">
    <property type="term" value="F:zinc ion transmembrane transporter activity"/>
    <property type="evidence" value="ECO:0007669"/>
    <property type="project" value="TreeGrafter"/>
</dbReference>
<evidence type="ECO:0000256" key="2">
    <source>
        <dbReference type="ARBA" id="ARBA00006939"/>
    </source>
</evidence>
<evidence type="ECO:0000313" key="7">
    <source>
        <dbReference type="Ensembl" id="ENSSFOP00015004814.2"/>
    </source>
</evidence>
<dbReference type="Ensembl" id="ENSSFOT00015004891.2">
    <property type="protein sequence ID" value="ENSSFOP00015004814.2"/>
    <property type="gene ID" value="ENSSFOG00015003151.2"/>
</dbReference>
<reference evidence="7" key="3">
    <citation type="submission" date="2025-09" db="UniProtKB">
        <authorList>
            <consortium name="Ensembl"/>
        </authorList>
    </citation>
    <scope>IDENTIFICATION</scope>
</reference>
<dbReference type="Proteomes" id="UP000694397">
    <property type="component" value="Chromosome 21"/>
</dbReference>
<reference evidence="7 8" key="1">
    <citation type="submission" date="2019-04" db="EMBL/GenBank/DDBJ databases">
        <authorList>
            <consortium name="Wellcome Sanger Institute Data Sharing"/>
        </authorList>
    </citation>
    <scope>NUCLEOTIDE SEQUENCE [LARGE SCALE GENOMIC DNA]</scope>
</reference>
<dbReference type="GO" id="GO:0030003">
    <property type="term" value="P:intracellular monoatomic cation homeostasis"/>
    <property type="evidence" value="ECO:0007669"/>
    <property type="project" value="TreeGrafter"/>
</dbReference>
<keyword evidence="5 6" id="KW-0472">Membrane</keyword>
<feature type="transmembrane region" description="Helical" evidence="6">
    <location>
        <begin position="261"/>
        <end position="291"/>
    </location>
</feature>
<dbReference type="Pfam" id="PF02535">
    <property type="entry name" value="Zip"/>
    <property type="match status" value="1"/>
</dbReference>
<dbReference type="AlphaFoldDB" id="A0A8C9R1E4"/>
<dbReference type="GO" id="GO:0071578">
    <property type="term" value="P:zinc ion import across plasma membrane"/>
    <property type="evidence" value="ECO:0007669"/>
    <property type="project" value="TreeGrafter"/>
</dbReference>